<dbReference type="EMBL" id="AHBZ03000027">
    <property type="protein sequence ID" value="KAF7764210.1"/>
    <property type="molecule type" value="Genomic_DNA"/>
</dbReference>
<organism evidence="1 2">
    <name type="scientific">Pseudoalteromonas citrea</name>
    <dbReference type="NCBI Taxonomy" id="43655"/>
    <lineage>
        <taxon>Bacteria</taxon>
        <taxon>Pseudomonadati</taxon>
        <taxon>Pseudomonadota</taxon>
        <taxon>Gammaproteobacteria</taxon>
        <taxon>Alteromonadales</taxon>
        <taxon>Pseudoalteromonadaceae</taxon>
        <taxon>Pseudoalteromonas</taxon>
    </lineage>
</organism>
<evidence type="ECO:0000313" key="2">
    <source>
        <dbReference type="Proteomes" id="UP000016487"/>
    </source>
</evidence>
<protein>
    <submittedName>
        <fullName evidence="1">Uncharacterized protein</fullName>
    </submittedName>
</protein>
<dbReference type="InterPro" id="IPR022261">
    <property type="entry name" value="RNP_Burkhold"/>
</dbReference>
<dbReference type="AlphaFoldDB" id="A0AAD4AE04"/>
<dbReference type="RefSeq" id="WP_010367387.1">
    <property type="nucleotide sequence ID" value="NZ_AHBZ03000027.1"/>
</dbReference>
<dbReference type="Proteomes" id="UP000016487">
    <property type="component" value="Unassembled WGS sequence"/>
</dbReference>
<gene>
    <name evidence="1" type="ORF">PCIT_b0146</name>
</gene>
<accession>A0AAD4AE04</accession>
<name>A0AAD4AE04_9GAMM</name>
<dbReference type="NCBIfam" id="TIGR03795">
    <property type="entry name" value="RNP_Burkhold"/>
    <property type="match status" value="1"/>
</dbReference>
<reference evidence="1" key="2">
    <citation type="submission" date="2015-03" db="EMBL/GenBank/DDBJ databases">
        <title>Genome sequence of Pseudoalteromonas citrea.</title>
        <authorList>
            <person name="Xie B.-B."/>
            <person name="Rong J.-C."/>
            <person name="Qin Q.-L."/>
            <person name="Zhang Y.-Z."/>
        </authorList>
    </citation>
    <scope>NUCLEOTIDE SEQUENCE</scope>
    <source>
        <strain evidence="1">DSM 8771</strain>
    </source>
</reference>
<reference evidence="1" key="1">
    <citation type="journal article" date="2012" name="J. Bacteriol.">
        <title>Genome sequences of type strains of seven species of the marine bacterium Pseudoalteromonas.</title>
        <authorList>
            <person name="Xie B.B."/>
            <person name="Shu Y.L."/>
            <person name="Qin Q.L."/>
            <person name="Rong J.C."/>
            <person name="Zhang X.Y."/>
            <person name="Chen X.L."/>
            <person name="Shi M."/>
            <person name="He H.L."/>
            <person name="Zhou B.C."/>
            <person name="Zhang Y.Z."/>
        </authorList>
    </citation>
    <scope>NUCLEOTIDE SEQUENCE</scope>
    <source>
        <strain evidence="1">DSM 8771</strain>
    </source>
</reference>
<evidence type="ECO:0000313" key="1">
    <source>
        <dbReference type="EMBL" id="KAF7764210.1"/>
    </source>
</evidence>
<comment type="caution">
    <text evidence="1">The sequence shown here is derived from an EMBL/GenBank/DDBJ whole genome shotgun (WGS) entry which is preliminary data.</text>
</comment>
<sequence>MKNINHCFLSFRSAFVGAIAKSWHDHEYKKKFISTCKNTNNDILKFLEENPASENTSFISPWKNLSIQFRYKNLVWNPVDGRKWLGDNSGIILNIPKIPEKNDNSAEFLARYYNIFPTFYGLINHSPKKLISEEAINHNTPLIDYTESHLFDVDMISYTDESIRHFSAVIMEAIALYWRNEDFRNELTPESETNKINDGDIVNDKSPVLSKWLGFKNPWDMNILFNYDDSFELTESSLASNSIPSNVICLAYPESPSITSEDNTLLPMALANYNQDGSILPFSCS</sequence>
<proteinExistence type="predicted"/>